<dbReference type="AlphaFoldDB" id="A0A931A9J7"/>
<evidence type="ECO:0000313" key="2">
    <source>
        <dbReference type="Proteomes" id="UP000605361"/>
    </source>
</evidence>
<sequence length="49" mass="5321">MPTVGLLSTAVALLVLFAVLERRIRVPPVNFEAFRRLSPTRSARAADAA</sequence>
<accession>A0A931A9J7</accession>
<keyword evidence="2" id="KW-1185">Reference proteome</keyword>
<dbReference type="EMBL" id="JADOGI010000077">
    <property type="protein sequence ID" value="MBF8188877.1"/>
    <property type="molecule type" value="Genomic_DNA"/>
</dbReference>
<comment type="caution">
    <text evidence="1">The sequence shown here is derived from an EMBL/GenBank/DDBJ whole genome shotgun (WGS) entry which is preliminary data.</text>
</comment>
<dbReference type="Proteomes" id="UP000605361">
    <property type="component" value="Unassembled WGS sequence"/>
</dbReference>
<dbReference type="RefSeq" id="WP_195897823.1">
    <property type="nucleotide sequence ID" value="NZ_JADOGI010000077.1"/>
</dbReference>
<proteinExistence type="predicted"/>
<evidence type="ECO:0000313" key="1">
    <source>
        <dbReference type="EMBL" id="MBF8188877.1"/>
    </source>
</evidence>
<organism evidence="1 2">
    <name type="scientific">Nonomuraea cypriaca</name>
    <dbReference type="NCBI Taxonomy" id="1187855"/>
    <lineage>
        <taxon>Bacteria</taxon>
        <taxon>Bacillati</taxon>
        <taxon>Actinomycetota</taxon>
        <taxon>Actinomycetes</taxon>
        <taxon>Streptosporangiales</taxon>
        <taxon>Streptosporangiaceae</taxon>
        <taxon>Nonomuraea</taxon>
    </lineage>
</organism>
<gene>
    <name evidence="1" type="ORF">ITP53_24715</name>
</gene>
<reference evidence="1" key="1">
    <citation type="submission" date="2020-11" db="EMBL/GenBank/DDBJ databases">
        <title>Whole-genome analyses of Nonomuraea sp. K274.</title>
        <authorList>
            <person name="Veyisoglu A."/>
        </authorList>
    </citation>
    <scope>NUCLEOTIDE SEQUENCE</scope>
    <source>
        <strain evidence="1">K274</strain>
    </source>
</reference>
<protein>
    <submittedName>
        <fullName evidence="1">Uncharacterized protein</fullName>
    </submittedName>
</protein>
<name>A0A931A9J7_9ACTN</name>